<reference evidence="6 7" key="1">
    <citation type="submission" date="2016-07" db="EMBL/GenBank/DDBJ databases">
        <title>Developing Vibrio natriegens as a novel, fast-growing host for biotechnology.</title>
        <authorList>
            <person name="Weinstock M.T."/>
            <person name="Hesek E.D."/>
            <person name="Wilson C.M."/>
            <person name="Gibson D.G."/>
        </authorList>
    </citation>
    <scope>NUCLEOTIDE SEQUENCE [LARGE SCALE GENOMIC DNA]</scope>
    <source>
        <strain evidence="6 7">ATCC 14048</strain>
    </source>
</reference>
<dbReference type="Proteomes" id="UP000092741">
    <property type="component" value="Chromosome 2"/>
</dbReference>
<keyword evidence="7" id="KW-1185">Reference proteome</keyword>
<feature type="domain" description="HTH lysR-type" evidence="5">
    <location>
        <begin position="1"/>
        <end position="65"/>
    </location>
</feature>
<dbReference type="Gene3D" id="1.10.10.10">
    <property type="entry name" value="Winged helix-like DNA-binding domain superfamily/Winged helix DNA-binding domain"/>
    <property type="match status" value="1"/>
</dbReference>
<keyword evidence="4" id="KW-0804">Transcription</keyword>
<proteinExistence type="inferred from homology"/>
<dbReference type="GO" id="GO:0006351">
    <property type="term" value="P:DNA-templated transcription"/>
    <property type="evidence" value="ECO:0007669"/>
    <property type="project" value="TreeGrafter"/>
</dbReference>
<organism evidence="6 7">
    <name type="scientific">Vibrio natriegens NBRC 15636 = ATCC 14048 = DSM 759</name>
    <dbReference type="NCBI Taxonomy" id="1219067"/>
    <lineage>
        <taxon>Bacteria</taxon>
        <taxon>Pseudomonadati</taxon>
        <taxon>Pseudomonadota</taxon>
        <taxon>Gammaproteobacteria</taxon>
        <taxon>Vibrionales</taxon>
        <taxon>Vibrionaceae</taxon>
        <taxon>Vibrio</taxon>
    </lineage>
</organism>
<protein>
    <submittedName>
        <fullName evidence="6">LysR family transcriptional regulator</fullName>
    </submittedName>
</protein>
<name>A0AAN0Y8Z5_VIBNA</name>
<dbReference type="FunFam" id="1.10.10.10:FF:000001">
    <property type="entry name" value="LysR family transcriptional regulator"/>
    <property type="match status" value="1"/>
</dbReference>
<comment type="similarity">
    <text evidence="1">Belongs to the LysR transcriptional regulatory family.</text>
</comment>
<sequence length="309" mass="34200">MDTNKLIALLPEMAVFVVVIEEGSFSKAAEKLGVAPSSVSRSISKLENALCQKLLERTTRNMRLSIAGEEVHGLCMDMLKSARLATDAAFSSQSEVAGEIRIAAPRALASQVLSPLILDFLQEYPNVSVHFVVEDHFIDPIGHEVDMVIHITDKPVEGLVAKELGTNRLLICASKSYLEKFGYPRSPEELSAHQCIRLGESPVDRKWVFGQQGVIRTVNIDGRLAVNHTEIRKEAVLRGMGISIFPEFSIDALIQSGDVEALFPEWEVKGSYQGKIVAQYPQSRFIPRQLKVLVEYLHSRLSETAVSSD</sequence>
<dbReference type="InterPro" id="IPR005119">
    <property type="entry name" value="LysR_subst-bd"/>
</dbReference>
<dbReference type="Gene3D" id="3.40.190.290">
    <property type="match status" value="1"/>
</dbReference>
<keyword evidence="3" id="KW-0238">DNA-binding</keyword>
<dbReference type="GO" id="GO:0003700">
    <property type="term" value="F:DNA-binding transcription factor activity"/>
    <property type="evidence" value="ECO:0007669"/>
    <property type="project" value="InterPro"/>
</dbReference>
<dbReference type="Pfam" id="PF03466">
    <property type="entry name" value="LysR_substrate"/>
    <property type="match status" value="1"/>
</dbReference>
<dbReference type="CDD" id="cd08422">
    <property type="entry name" value="PBP2_CrgA_like"/>
    <property type="match status" value="1"/>
</dbReference>
<dbReference type="InterPro" id="IPR036388">
    <property type="entry name" value="WH-like_DNA-bd_sf"/>
</dbReference>
<dbReference type="InterPro" id="IPR036390">
    <property type="entry name" value="WH_DNA-bd_sf"/>
</dbReference>
<dbReference type="AlphaFoldDB" id="A0AAN0Y8Z5"/>
<dbReference type="PANTHER" id="PTHR30537">
    <property type="entry name" value="HTH-TYPE TRANSCRIPTIONAL REGULATOR"/>
    <property type="match status" value="1"/>
</dbReference>
<dbReference type="GeneID" id="70914813"/>
<evidence type="ECO:0000313" key="7">
    <source>
        <dbReference type="Proteomes" id="UP000092741"/>
    </source>
</evidence>
<dbReference type="SUPFAM" id="SSF46785">
    <property type="entry name" value="Winged helix' DNA-binding domain"/>
    <property type="match status" value="1"/>
</dbReference>
<dbReference type="EMBL" id="CP016346">
    <property type="protein sequence ID" value="ANQ15700.1"/>
    <property type="molecule type" value="Genomic_DNA"/>
</dbReference>
<evidence type="ECO:0000256" key="3">
    <source>
        <dbReference type="ARBA" id="ARBA00023125"/>
    </source>
</evidence>
<dbReference type="GO" id="GO:0043565">
    <property type="term" value="F:sequence-specific DNA binding"/>
    <property type="evidence" value="ECO:0007669"/>
    <property type="project" value="TreeGrafter"/>
</dbReference>
<gene>
    <name evidence="6" type="ORF">BA890_22280</name>
</gene>
<dbReference type="KEGG" id="vna:PN96_18430"/>
<evidence type="ECO:0000256" key="2">
    <source>
        <dbReference type="ARBA" id="ARBA00023015"/>
    </source>
</evidence>
<dbReference type="RefSeq" id="WP_024372793.1">
    <property type="nucleotide sequence ID" value="NZ_ATFJ01000017.1"/>
</dbReference>
<evidence type="ECO:0000313" key="6">
    <source>
        <dbReference type="EMBL" id="ANQ15700.1"/>
    </source>
</evidence>
<evidence type="ECO:0000256" key="4">
    <source>
        <dbReference type="ARBA" id="ARBA00023163"/>
    </source>
</evidence>
<accession>A0AAN0Y8Z5</accession>
<evidence type="ECO:0000259" key="5">
    <source>
        <dbReference type="PROSITE" id="PS50931"/>
    </source>
</evidence>
<dbReference type="PROSITE" id="PS50931">
    <property type="entry name" value="HTH_LYSR"/>
    <property type="match status" value="1"/>
</dbReference>
<dbReference type="InterPro" id="IPR000847">
    <property type="entry name" value="LysR_HTH_N"/>
</dbReference>
<dbReference type="InterPro" id="IPR058163">
    <property type="entry name" value="LysR-type_TF_proteobact-type"/>
</dbReference>
<dbReference type="Pfam" id="PF00126">
    <property type="entry name" value="HTH_1"/>
    <property type="match status" value="1"/>
</dbReference>
<keyword evidence="2" id="KW-0805">Transcription regulation</keyword>
<dbReference type="SUPFAM" id="SSF53850">
    <property type="entry name" value="Periplasmic binding protein-like II"/>
    <property type="match status" value="1"/>
</dbReference>
<dbReference type="PANTHER" id="PTHR30537:SF5">
    <property type="entry name" value="HTH-TYPE TRANSCRIPTIONAL ACTIVATOR TTDR-RELATED"/>
    <property type="match status" value="1"/>
</dbReference>
<evidence type="ECO:0000256" key="1">
    <source>
        <dbReference type="ARBA" id="ARBA00009437"/>
    </source>
</evidence>